<name>A0A381PAZ6_9ZZZZ</name>
<evidence type="ECO:0000256" key="1">
    <source>
        <dbReference type="SAM" id="MobiDB-lite"/>
    </source>
</evidence>
<feature type="domain" description="UGSC-like" evidence="2">
    <location>
        <begin position="2"/>
        <end position="91"/>
    </location>
</feature>
<protein>
    <recommendedName>
        <fullName evidence="2">UGSC-like domain-containing protein</fullName>
    </recommendedName>
</protein>
<evidence type="ECO:0000313" key="3">
    <source>
        <dbReference type="EMBL" id="SUZ64146.1"/>
    </source>
</evidence>
<organism evidence="3">
    <name type="scientific">marine metagenome</name>
    <dbReference type="NCBI Taxonomy" id="408172"/>
    <lineage>
        <taxon>unclassified sequences</taxon>
        <taxon>metagenomes</taxon>
        <taxon>ecological metagenomes</taxon>
    </lineage>
</organism>
<proteinExistence type="predicted"/>
<reference evidence="3" key="1">
    <citation type="submission" date="2018-05" db="EMBL/GenBank/DDBJ databases">
        <authorList>
            <person name="Lanie J.A."/>
            <person name="Ng W.-L."/>
            <person name="Kazmierczak K.M."/>
            <person name="Andrzejewski T.M."/>
            <person name="Davidsen T.M."/>
            <person name="Wayne K.J."/>
            <person name="Tettelin H."/>
            <person name="Glass J.I."/>
            <person name="Rusch D."/>
            <person name="Podicherti R."/>
            <person name="Tsui H.-C.T."/>
            <person name="Winkler M.E."/>
        </authorList>
    </citation>
    <scope>NUCLEOTIDE SEQUENCE</scope>
</reference>
<dbReference type="InterPro" id="IPR057767">
    <property type="entry name" value="UGSC-like_dom"/>
</dbReference>
<sequence>MEIMNPSHEQRLTSQEPPPRLRNLEGAVIGVISNGKENTIPFFDRVESILRDEYGVSEVVRRTKANYSAPAEAELMAEAMGWDAVLSGVGD</sequence>
<evidence type="ECO:0000259" key="2">
    <source>
        <dbReference type="Pfam" id="PF24696"/>
    </source>
</evidence>
<feature type="region of interest" description="Disordered" evidence="1">
    <location>
        <begin position="1"/>
        <end position="20"/>
    </location>
</feature>
<dbReference type="Pfam" id="PF24696">
    <property type="entry name" value="UGSC"/>
    <property type="match status" value="1"/>
</dbReference>
<dbReference type="EMBL" id="UINC01000928">
    <property type="protein sequence ID" value="SUZ64146.1"/>
    <property type="molecule type" value="Genomic_DNA"/>
</dbReference>
<gene>
    <name evidence="3" type="ORF">METZ01_LOCUS17000</name>
</gene>
<dbReference type="AlphaFoldDB" id="A0A381PAZ6"/>
<accession>A0A381PAZ6</accession>